<reference evidence="2" key="1">
    <citation type="submission" date="2018-08" db="EMBL/GenBank/DDBJ databases">
        <authorList>
            <person name="Im W.T."/>
        </authorList>
    </citation>
    <scope>NUCLEOTIDE SEQUENCE [LARGE SCALE GENOMIC DNA]</scope>
    <source>
        <strain evidence="2">LA-28</strain>
    </source>
</reference>
<accession>A0A371XE99</accession>
<dbReference type="EMBL" id="QURN01000007">
    <property type="protein sequence ID" value="RFC67513.1"/>
    <property type="molecule type" value="Genomic_DNA"/>
</dbReference>
<evidence type="ECO:0000313" key="1">
    <source>
        <dbReference type="EMBL" id="RFC67513.1"/>
    </source>
</evidence>
<organism evidence="1 2">
    <name type="scientific">Mesorhizobium denitrificans</name>
    <dbReference type="NCBI Taxonomy" id="2294114"/>
    <lineage>
        <taxon>Bacteria</taxon>
        <taxon>Pseudomonadati</taxon>
        <taxon>Pseudomonadota</taxon>
        <taxon>Alphaproteobacteria</taxon>
        <taxon>Hyphomicrobiales</taxon>
        <taxon>Phyllobacteriaceae</taxon>
        <taxon>Mesorhizobium</taxon>
    </lineage>
</organism>
<comment type="caution">
    <text evidence="1">The sequence shown here is derived from an EMBL/GenBank/DDBJ whole genome shotgun (WGS) entry which is preliminary data.</text>
</comment>
<proteinExistence type="predicted"/>
<name>A0A371XE99_9HYPH</name>
<sequence length="74" mass="8591">MDLAIRLFLAVMHRARSDPHQQGLSDIYDVGERVVQNVPVSGLQMPEHKIYRMEILSLQAKEMKVFYEANNAKY</sequence>
<evidence type="ECO:0000313" key="2">
    <source>
        <dbReference type="Proteomes" id="UP000262379"/>
    </source>
</evidence>
<dbReference type="AlphaFoldDB" id="A0A371XE99"/>
<dbReference type="Proteomes" id="UP000262379">
    <property type="component" value="Unassembled WGS sequence"/>
</dbReference>
<protein>
    <submittedName>
        <fullName evidence="1">Uncharacterized protein</fullName>
    </submittedName>
</protein>
<gene>
    <name evidence="1" type="ORF">DY251_10980</name>
</gene>
<keyword evidence="2" id="KW-1185">Reference proteome</keyword>